<protein>
    <submittedName>
        <fullName evidence="1">Uncharacterized protein</fullName>
    </submittedName>
</protein>
<keyword evidence="2" id="KW-1185">Reference proteome</keyword>
<evidence type="ECO:0000313" key="1">
    <source>
        <dbReference type="EMBL" id="GFR80195.1"/>
    </source>
</evidence>
<organism evidence="1 2">
    <name type="scientific">Elysia marginata</name>
    <dbReference type="NCBI Taxonomy" id="1093978"/>
    <lineage>
        <taxon>Eukaryota</taxon>
        <taxon>Metazoa</taxon>
        <taxon>Spiralia</taxon>
        <taxon>Lophotrochozoa</taxon>
        <taxon>Mollusca</taxon>
        <taxon>Gastropoda</taxon>
        <taxon>Heterobranchia</taxon>
        <taxon>Euthyneura</taxon>
        <taxon>Panpulmonata</taxon>
        <taxon>Sacoglossa</taxon>
        <taxon>Placobranchoidea</taxon>
        <taxon>Plakobranchidae</taxon>
        <taxon>Elysia</taxon>
    </lineage>
</organism>
<gene>
    <name evidence="1" type="ORF">ElyMa_000574900</name>
</gene>
<dbReference type="AlphaFoldDB" id="A0AAV4G6K1"/>
<proteinExistence type="predicted"/>
<dbReference type="EMBL" id="BMAT01001126">
    <property type="protein sequence ID" value="GFR80195.1"/>
    <property type="molecule type" value="Genomic_DNA"/>
</dbReference>
<evidence type="ECO:0000313" key="2">
    <source>
        <dbReference type="Proteomes" id="UP000762676"/>
    </source>
</evidence>
<dbReference type="Proteomes" id="UP000762676">
    <property type="component" value="Unassembled WGS sequence"/>
</dbReference>
<reference evidence="1 2" key="1">
    <citation type="journal article" date="2021" name="Elife">
        <title>Chloroplast acquisition without the gene transfer in kleptoplastic sea slugs, Plakobranchus ocellatus.</title>
        <authorList>
            <person name="Maeda T."/>
            <person name="Takahashi S."/>
            <person name="Yoshida T."/>
            <person name="Shimamura S."/>
            <person name="Takaki Y."/>
            <person name="Nagai Y."/>
            <person name="Toyoda A."/>
            <person name="Suzuki Y."/>
            <person name="Arimoto A."/>
            <person name="Ishii H."/>
            <person name="Satoh N."/>
            <person name="Nishiyama T."/>
            <person name="Hasebe M."/>
            <person name="Maruyama T."/>
            <person name="Minagawa J."/>
            <person name="Obokata J."/>
            <person name="Shigenobu S."/>
        </authorList>
    </citation>
    <scope>NUCLEOTIDE SEQUENCE [LARGE SCALE GENOMIC DNA]</scope>
</reference>
<sequence>MSNLESFTQEKEVPKEKLRVTCGSFVLRLAKPKKRGQSCPLPWKPLGPVPGTSQAAYATARDLAPTGLKQRDNLLFIFGNPRSPGVGYYSK</sequence>
<name>A0AAV4G6K1_9GAST</name>
<accession>A0AAV4G6K1</accession>
<comment type="caution">
    <text evidence="1">The sequence shown here is derived from an EMBL/GenBank/DDBJ whole genome shotgun (WGS) entry which is preliminary data.</text>
</comment>